<keyword evidence="1" id="KW-0676">Redox-active center</keyword>
<dbReference type="Pfam" id="PF10262">
    <property type="entry name" value="Rdx"/>
    <property type="match status" value="1"/>
</dbReference>
<sequence length="53" mass="6079">VEEITHLANYNAQDFHLIEGNKGEFTVWKDNEQIYSKGSNDGWPTGDDIVRLL</sequence>
<accession>A0A381V4B4</accession>
<gene>
    <name evidence="2" type="ORF">METZ01_LOCUS88059</name>
</gene>
<dbReference type="EMBL" id="UINC01007815">
    <property type="protein sequence ID" value="SVA35205.1"/>
    <property type="molecule type" value="Genomic_DNA"/>
</dbReference>
<organism evidence="2">
    <name type="scientific">marine metagenome</name>
    <dbReference type="NCBI Taxonomy" id="408172"/>
    <lineage>
        <taxon>unclassified sequences</taxon>
        <taxon>metagenomes</taxon>
        <taxon>ecological metagenomes</taxon>
    </lineage>
</organism>
<name>A0A381V4B4_9ZZZZ</name>
<feature type="non-terminal residue" evidence="2">
    <location>
        <position position="1"/>
    </location>
</feature>
<evidence type="ECO:0000256" key="1">
    <source>
        <dbReference type="ARBA" id="ARBA00023284"/>
    </source>
</evidence>
<proteinExistence type="predicted"/>
<dbReference type="AlphaFoldDB" id="A0A381V4B4"/>
<reference evidence="2" key="1">
    <citation type="submission" date="2018-05" db="EMBL/GenBank/DDBJ databases">
        <authorList>
            <person name="Lanie J.A."/>
            <person name="Ng W.-L."/>
            <person name="Kazmierczak K.M."/>
            <person name="Andrzejewski T.M."/>
            <person name="Davidsen T.M."/>
            <person name="Wayne K.J."/>
            <person name="Tettelin H."/>
            <person name="Glass J.I."/>
            <person name="Rusch D."/>
            <person name="Podicherti R."/>
            <person name="Tsui H.-C.T."/>
            <person name="Winkler M.E."/>
        </authorList>
    </citation>
    <scope>NUCLEOTIDE SEQUENCE</scope>
</reference>
<dbReference type="InterPro" id="IPR011893">
    <property type="entry name" value="Selenoprotein_Rdx-typ"/>
</dbReference>
<evidence type="ECO:0000313" key="2">
    <source>
        <dbReference type="EMBL" id="SVA35205.1"/>
    </source>
</evidence>
<protein>
    <submittedName>
        <fullName evidence="2">Uncharacterized protein</fullName>
    </submittedName>
</protein>